<feature type="coiled-coil region" evidence="1">
    <location>
        <begin position="323"/>
        <end position="378"/>
    </location>
</feature>
<proteinExistence type="predicted"/>
<dbReference type="InterPro" id="IPR036086">
    <property type="entry name" value="ParB/Sulfiredoxin_sf"/>
</dbReference>
<feature type="compositionally biased region" description="Basic and acidic residues" evidence="2">
    <location>
        <begin position="697"/>
        <end position="709"/>
    </location>
</feature>
<dbReference type="SMART" id="SM00470">
    <property type="entry name" value="ParB"/>
    <property type="match status" value="1"/>
</dbReference>
<sequence>MQAQSVETVTSAAAAAAALETNFGNEQPVVTVPYSSLQRSPLNVRTKPPSGIDGLAANVRAKGLLQNLVVHEIKGARGKHRKYGVCAGQRREAALDLLFEQKHIAADYPVPVRIVSEGEALAISLIENSEREGLDPFDVLRAYRMLADEGRSVDYIAALFSASPITVKRRMKLANVSPKLLALLREDAITLDQLAALALADDHDTQEHLWFEANEWQRQPHYLRQAITRAEIDASRSRLVRFVGLAAYEAAGGYVRRDLFSDDEYAGYITDADLLQNLAAQKLDAAAETLRAEGWGWTETRVERDVLELNRYGRLRPVHRPYTDEEQRELDALTAQQTELSNKLDALAEDDEDAYDEAGRLDAESDQVEAAIRALESRAIAWDASQMAEAGAFVIVGPQGELVIERGLVRREDSAALDAAGAAVSGTPAADGPDTADAPAKIKPVHSATLCQRLTAHRTAAIHAELIAQPSVAIAALLQHLIPQAVPECYGHACAPRYLALSGNNNRDSLLRSADDLPESPAWNALEGQRARWIEELPAKRSDLLPWLIQQDPGTTLRDLLAFCTGTLLDGVAGEEKPLAVNALADALNVDMTKYWKATRATYFDHVSKARIAEVVSAAVSPKVAADLAKMKKADAAAAAELRLANVVWLPEILTDRDTPAMPSWAVREDNEDEDEDEDDAGTGEDGGAAEGDDDADAKPDTGDGDRHVNNTVSTQAPSATRTGQPPWPFPTTNTLNSAQADSRTE</sequence>
<dbReference type="Gene3D" id="3.90.1530.30">
    <property type="match status" value="1"/>
</dbReference>
<dbReference type="CDD" id="cd16406">
    <property type="entry name" value="ParB_N_like"/>
    <property type="match status" value="1"/>
</dbReference>
<dbReference type="AlphaFoldDB" id="A0A365QTM5"/>
<evidence type="ECO:0000259" key="3">
    <source>
        <dbReference type="SMART" id="SM00470"/>
    </source>
</evidence>
<organism evidence="4 5">
    <name type="scientific">Burkholderia reimsis</name>
    <dbReference type="NCBI Taxonomy" id="2234132"/>
    <lineage>
        <taxon>Bacteria</taxon>
        <taxon>Pseudomonadati</taxon>
        <taxon>Pseudomonadota</taxon>
        <taxon>Betaproteobacteria</taxon>
        <taxon>Burkholderiales</taxon>
        <taxon>Burkholderiaceae</taxon>
        <taxon>Burkholderia</taxon>
    </lineage>
</organism>
<feature type="region of interest" description="Disordered" evidence="2">
    <location>
        <begin position="660"/>
        <end position="746"/>
    </location>
</feature>
<dbReference type="Pfam" id="PF02195">
    <property type="entry name" value="ParB_N"/>
    <property type="match status" value="1"/>
</dbReference>
<dbReference type="PANTHER" id="PTHR33375">
    <property type="entry name" value="CHROMOSOME-PARTITIONING PROTEIN PARB-RELATED"/>
    <property type="match status" value="1"/>
</dbReference>
<feature type="compositionally biased region" description="Acidic residues" evidence="2">
    <location>
        <begin position="670"/>
        <end position="683"/>
    </location>
</feature>
<dbReference type="InterPro" id="IPR003115">
    <property type="entry name" value="ParB_N"/>
</dbReference>
<dbReference type="GO" id="GO:0005694">
    <property type="term" value="C:chromosome"/>
    <property type="evidence" value="ECO:0007669"/>
    <property type="project" value="TreeGrafter"/>
</dbReference>
<dbReference type="EMBL" id="QMFZ01000015">
    <property type="protein sequence ID" value="RBB38190.1"/>
    <property type="molecule type" value="Genomic_DNA"/>
</dbReference>
<dbReference type="GO" id="GO:0007059">
    <property type="term" value="P:chromosome segregation"/>
    <property type="evidence" value="ECO:0007669"/>
    <property type="project" value="TreeGrafter"/>
</dbReference>
<dbReference type="InterPro" id="IPR050336">
    <property type="entry name" value="Chromosome_partition/occlusion"/>
</dbReference>
<feature type="compositionally biased region" description="Polar residues" evidence="2">
    <location>
        <begin position="710"/>
        <end position="724"/>
    </location>
</feature>
<evidence type="ECO:0000313" key="4">
    <source>
        <dbReference type="EMBL" id="RBB38190.1"/>
    </source>
</evidence>
<comment type="caution">
    <text evidence="4">The sequence shown here is derived from an EMBL/GenBank/DDBJ whole genome shotgun (WGS) entry which is preliminary data.</text>
</comment>
<dbReference type="SUPFAM" id="SSF110849">
    <property type="entry name" value="ParB/Sulfiredoxin"/>
    <property type="match status" value="1"/>
</dbReference>
<evidence type="ECO:0000313" key="5">
    <source>
        <dbReference type="Proteomes" id="UP000252458"/>
    </source>
</evidence>
<feature type="domain" description="ParB-like N-terminal" evidence="3">
    <location>
        <begin position="30"/>
        <end position="129"/>
    </location>
</feature>
<dbReference type="Proteomes" id="UP000252458">
    <property type="component" value="Unassembled WGS sequence"/>
</dbReference>
<name>A0A365QTM5_9BURK</name>
<dbReference type="PANTHER" id="PTHR33375:SF7">
    <property type="entry name" value="CHROMOSOME 2-PARTITIONING PROTEIN PARB-RELATED"/>
    <property type="match status" value="1"/>
</dbReference>
<dbReference type="RefSeq" id="WP_113046183.1">
    <property type="nucleotide sequence ID" value="NZ_QMFZ01000015.1"/>
</dbReference>
<dbReference type="Gene3D" id="1.10.10.2830">
    <property type="match status" value="1"/>
</dbReference>
<feature type="compositionally biased region" description="Polar residues" evidence="2">
    <location>
        <begin position="731"/>
        <end position="746"/>
    </location>
</feature>
<reference evidence="4 5" key="1">
    <citation type="submission" date="2018-06" db="EMBL/GenBank/DDBJ databases">
        <title>Draft genome sequence of Burkholderia reimsis strain BE51 isolated from a French agricultural soil.</title>
        <authorList>
            <person name="Esmaeel Q."/>
        </authorList>
    </citation>
    <scope>NUCLEOTIDE SEQUENCE [LARGE SCALE GENOMIC DNA]</scope>
    <source>
        <strain evidence="4 5">BE51</strain>
    </source>
</reference>
<protein>
    <submittedName>
        <fullName evidence="4">Chromosome partitioning protein ParB</fullName>
    </submittedName>
</protein>
<keyword evidence="1" id="KW-0175">Coiled coil</keyword>
<evidence type="ECO:0000256" key="1">
    <source>
        <dbReference type="SAM" id="Coils"/>
    </source>
</evidence>
<evidence type="ECO:0000256" key="2">
    <source>
        <dbReference type="SAM" id="MobiDB-lite"/>
    </source>
</evidence>
<dbReference type="SUPFAM" id="SSF109709">
    <property type="entry name" value="KorB DNA-binding domain-like"/>
    <property type="match status" value="1"/>
</dbReference>
<gene>
    <name evidence="4" type="ORF">DPV79_19130</name>
</gene>
<keyword evidence="5" id="KW-1185">Reference proteome</keyword>
<accession>A0A365QTM5</accession>